<keyword evidence="7" id="KW-0276">Fatty acid metabolism</keyword>
<dbReference type="Proteomes" id="UP001146793">
    <property type="component" value="Unassembled WGS sequence"/>
</dbReference>
<keyword evidence="6 14" id="KW-0812">Transmembrane</keyword>
<feature type="transmembrane region" description="Helical" evidence="14">
    <location>
        <begin position="113"/>
        <end position="131"/>
    </location>
</feature>
<evidence type="ECO:0000256" key="7">
    <source>
        <dbReference type="ARBA" id="ARBA00022832"/>
    </source>
</evidence>
<evidence type="ECO:0000256" key="2">
    <source>
        <dbReference type="ARBA" id="ARBA00005194"/>
    </source>
</evidence>
<evidence type="ECO:0000256" key="12">
    <source>
        <dbReference type="ARBA" id="ARBA00023239"/>
    </source>
</evidence>
<comment type="pathway">
    <text evidence="2">Lipid metabolism; fatty acid biosynthesis.</text>
</comment>
<dbReference type="AlphaFoldDB" id="A0AAV7ZH26"/>
<evidence type="ECO:0000256" key="10">
    <source>
        <dbReference type="ARBA" id="ARBA00023136"/>
    </source>
</evidence>
<dbReference type="GO" id="GO:0042761">
    <property type="term" value="P:very long-chain fatty acid biosynthetic process"/>
    <property type="evidence" value="ECO:0007669"/>
    <property type="project" value="TreeGrafter"/>
</dbReference>
<comment type="subcellular location">
    <subcellularLocation>
        <location evidence="1">Membrane</location>
        <topology evidence="1">Multi-pass membrane protein</topology>
    </subcellularLocation>
</comment>
<reference evidence="15" key="1">
    <citation type="submission" date="2022-08" db="EMBL/GenBank/DDBJ databases">
        <title>Novel sulphate-reducing endosymbionts in the free-living metamonad Anaeramoeba.</title>
        <authorList>
            <person name="Jerlstrom-Hultqvist J."/>
            <person name="Cepicka I."/>
            <person name="Gallot-Lavallee L."/>
            <person name="Salas-Leiva D."/>
            <person name="Curtis B.A."/>
            <person name="Zahonova K."/>
            <person name="Pipaliya S."/>
            <person name="Dacks J."/>
            <person name="Roger A.J."/>
        </authorList>
    </citation>
    <scope>NUCLEOTIDE SEQUENCE</scope>
    <source>
        <strain evidence="15">Busselton2</strain>
    </source>
</reference>
<proteinExistence type="inferred from homology"/>
<feature type="transmembrane region" description="Helical" evidence="14">
    <location>
        <begin position="20"/>
        <end position="42"/>
    </location>
</feature>
<dbReference type="PANTHER" id="PTHR11035:SF3">
    <property type="entry name" value="VERY-LONG-CHAIN (3R)-3-HYDROXYACYL-COA DEHYDRATASE"/>
    <property type="match status" value="1"/>
</dbReference>
<comment type="catalytic activity">
    <reaction evidence="13">
        <text>a very-long-chain (3R)-3-hydroxyacyl-CoA = a very-long-chain (2E)-enoyl-CoA + H2O</text>
        <dbReference type="Rhea" id="RHEA:45812"/>
        <dbReference type="ChEBI" id="CHEBI:15377"/>
        <dbReference type="ChEBI" id="CHEBI:83728"/>
        <dbReference type="ChEBI" id="CHEBI:85440"/>
        <dbReference type="EC" id="4.2.1.134"/>
    </reaction>
</comment>
<evidence type="ECO:0000313" key="15">
    <source>
        <dbReference type="EMBL" id="KAJ3441239.1"/>
    </source>
</evidence>
<organism evidence="15 16">
    <name type="scientific">Anaeramoeba flamelloides</name>
    <dbReference type="NCBI Taxonomy" id="1746091"/>
    <lineage>
        <taxon>Eukaryota</taxon>
        <taxon>Metamonada</taxon>
        <taxon>Anaeramoebidae</taxon>
        <taxon>Anaeramoeba</taxon>
    </lineage>
</organism>
<dbReference type="PANTHER" id="PTHR11035">
    <property type="entry name" value="VERY-LONG-CHAIN (3R)-3-HYDROXYACYL-COA DEHYDRATASE"/>
    <property type="match status" value="1"/>
</dbReference>
<feature type="transmembrane region" description="Helical" evidence="14">
    <location>
        <begin position="151"/>
        <end position="173"/>
    </location>
</feature>
<evidence type="ECO:0000256" key="11">
    <source>
        <dbReference type="ARBA" id="ARBA00023160"/>
    </source>
</evidence>
<accession>A0AAV7ZH26</accession>
<keyword evidence="11" id="KW-0275">Fatty acid biosynthesis</keyword>
<dbReference type="InterPro" id="IPR007482">
    <property type="entry name" value="Tyr_Pase-like_PTPLA"/>
</dbReference>
<evidence type="ECO:0000256" key="8">
    <source>
        <dbReference type="ARBA" id="ARBA00022989"/>
    </source>
</evidence>
<evidence type="ECO:0000256" key="14">
    <source>
        <dbReference type="SAM" id="Phobius"/>
    </source>
</evidence>
<evidence type="ECO:0000256" key="9">
    <source>
        <dbReference type="ARBA" id="ARBA00023098"/>
    </source>
</evidence>
<protein>
    <recommendedName>
        <fullName evidence="4">very-long-chain (3R)-3-hydroxyacyl-CoA dehydratase</fullName>
        <ecNumber evidence="4">4.2.1.134</ecNumber>
    </recommendedName>
</protein>
<gene>
    <name evidence="15" type="ORF">M0812_13245</name>
</gene>
<dbReference type="GO" id="GO:0102158">
    <property type="term" value="F:very-long-chain (3R)-3-hydroxyacyl-CoA dehydratase activity"/>
    <property type="evidence" value="ECO:0007669"/>
    <property type="project" value="UniProtKB-EC"/>
</dbReference>
<keyword evidence="10 14" id="KW-0472">Membrane</keyword>
<evidence type="ECO:0000256" key="4">
    <source>
        <dbReference type="ARBA" id="ARBA00013122"/>
    </source>
</evidence>
<comment type="similarity">
    <text evidence="3">Belongs to the very long-chain fatty acids dehydratase HACD family.</text>
</comment>
<evidence type="ECO:0000256" key="13">
    <source>
        <dbReference type="ARBA" id="ARBA00036671"/>
    </source>
</evidence>
<dbReference type="GO" id="GO:0030497">
    <property type="term" value="P:fatty acid elongation"/>
    <property type="evidence" value="ECO:0007669"/>
    <property type="project" value="TreeGrafter"/>
</dbReference>
<dbReference type="EC" id="4.2.1.134" evidence="4"/>
<keyword evidence="9" id="KW-0443">Lipid metabolism</keyword>
<evidence type="ECO:0000256" key="1">
    <source>
        <dbReference type="ARBA" id="ARBA00004141"/>
    </source>
</evidence>
<keyword evidence="5" id="KW-0444">Lipid biosynthesis</keyword>
<name>A0AAV7ZH26_9EUKA</name>
<comment type="caution">
    <text evidence="15">The sequence shown here is derived from an EMBL/GenBank/DDBJ whole genome shotgun (WGS) entry which is preliminary data.</text>
</comment>
<dbReference type="GO" id="GO:0005789">
    <property type="term" value="C:endoplasmic reticulum membrane"/>
    <property type="evidence" value="ECO:0007669"/>
    <property type="project" value="TreeGrafter"/>
</dbReference>
<feature type="transmembrane region" description="Helical" evidence="14">
    <location>
        <begin position="49"/>
        <end position="68"/>
    </location>
</feature>
<sequence>MISFSDMDNMNPNNFYEGLFPMLQIFQTPAILEIIHAIIGIVPNSPLTVFSQVFSRVFMVWGICKFSSYSQASYWFLIMSEMWSMSEVVRYLYYTLKLICNKVDWIPFGWSRYSFFFVLYPIGVFSELIQIYNTQPQIKENKIFTTKYYNFSIICYVLMVIWIPSFVYLYVYMIKQRMKFKRKHKEQKLENSAMSKKEK</sequence>
<dbReference type="Pfam" id="PF04387">
    <property type="entry name" value="PTPLA"/>
    <property type="match status" value="1"/>
</dbReference>
<evidence type="ECO:0000313" key="16">
    <source>
        <dbReference type="Proteomes" id="UP001146793"/>
    </source>
</evidence>
<keyword evidence="12" id="KW-0456">Lyase</keyword>
<evidence type="ECO:0000256" key="3">
    <source>
        <dbReference type="ARBA" id="ARBA00007811"/>
    </source>
</evidence>
<evidence type="ECO:0000256" key="5">
    <source>
        <dbReference type="ARBA" id="ARBA00022516"/>
    </source>
</evidence>
<evidence type="ECO:0000256" key="6">
    <source>
        <dbReference type="ARBA" id="ARBA00022692"/>
    </source>
</evidence>
<dbReference type="EMBL" id="JANTQA010000029">
    <property type="protein sequence ID" value="KAJ3441239.1"/>
    <property type="molecule type" value="Genomic_DNA"/>
</dbReference>
<keyword evidence="8 14" id="KW-1133">Transmembrane helix</keyword>
<dbReference type="GO" id="GO:0030148">
    <property type="term" value="P:sphingolipid biosynthetic process"/>
    <property type="evidence" value="ECO:0007669"/>
    <property type="project" value="TreeGrafter"/>
</dbReference>